<feature type="signal peptide" evidence="1">
    <location>
        <begin position="1"/>
        <end position="21"/>
    </location>
</feature>
<name>A0A917TJJ9_9ACTN</name>
<reference evidence="2" key="1">
    <citation type="journal article" date="2014" name="Int. J. Syst. Evol. Microbiol.">
        <title>Complete genome sequence of Corynebacterium casei LMG S-19264T (=DSM 44701T), isolated from a smear-ripened cheese.</title>
        <authorList>
            <consortium name="US DOE Joint Genome Institute (JGI-PGF)"/>
            <person name="Walter F."/>
            <person name="Albersmeier A."/>
            <person name="Kalinowski J."/>
            <person name="Ruckert C."/>
        </authorList>
    </citation>
    <scope>NUCLEOTIDE SEQUENCE</scope>
    <source>
        <strain evidence="2">JCM 19831</strain>
    </source>
</reference>
<reference evidence="2" key="2">
    <citation type="submission" date="2020-09" db="EMBL/GenBank/DDBJ databases">
        <authorList>
            <person name="Sun Q."/>
            <person name="Ohkuma M."/>
        </authorList>
    </citation>
    <scope>NUCLEOTIDE SEQUENCE</scope>
    <source>
        <strain evidence="2">JCM 19831</strain>
    </source>
</reference>
<evidence type="ECO:0000256" key="1">
    <source>
        <dbReference type="SAM" id="SignalP"/>
    </source>
</evidence>
<protein>
    <recommendedName>
        <fullName evidence="4">Lipoprotein</fullName>
    </recommendedName>
</protein>
<dbReference type="AlphaFoldDB" id="A0A917TJJ9"/>
<dbReference type="EMBL" id="BMPI01000011">
    <property type="protein sequence ID" value="GGM25535.1"/>
    <property type="molecule type" value="Genomic_DNA"/>
</dbReference>
<sequence length="294" mass="30187">MRRIWALWIIGLLATAGCGNAGGAGGPGGDDPERLRQQAREHLARYDRAVQDAGGQQRFVPVGDLTGQLGNWEAGREQNKAALLAGLLVPAGPLPAPPQATGTVTWDGGAPLDVPLVGAQEALQAMTRYDCGGCEPLTVTGARLATATIGTTRGPATVPAWEYTLRDTAVRVTRPAVAASAAVTVTPPSWDPYHAPGGLPISSATVDPAGTRLTVAFVGSRGPASEPCGADYTGEVVESGNAVIVIIVTHPHAGDEACTAMGYPRELSVDLAAPLGERALLDIQQGLPIAVTRT</sequence>
<comment type="caution">
    <text evidence="2">The sequence shown here is derived from an EMBL/GenBank/DDBJ whole genome shotgun (WGS) entry which is preliminary data.</text>
</comment>
<evidence type="ECO:0000313" key="2">
    <source>
        <dbReference type="EMBL" id="GGM25535.1"/>
    </source>
</evidence>
<gene>
    <name evidence="2" type="ORF">GCM10007977_028370</name>
</gene>
<proteinExistence type="predicted"/>
<dbReference type="RefSeq" id="WP_190250245.1">
    <property type="nucleotide sequence ID" value="NZ_BMPI01000011.1"/>
</dbReference>
<evidence type="ECO:0008006" key="4">
    <source>
        <dbReference type="Google" id="ProtNLM"/>
    </source>
</evidence>
<evidence type="ECO:0000313" key="3">
    <source>
        <dbReference type="Proteomes" id="UP000642070"/>
    </source>
</evidence>
<dbReference type="Proteomes" id="UP000642070">
    <property type="component" value="Unassembled WGS sequence"/>
</dbReference>
<accession>A0A917TJJ9</accession>
<keyword evidence="3" id="KW-1185">Reference proteome</keyword>
<keyword evidence="1" id="KW-0732">Signal</keyword>
<dbReference type="PROSITE" id="PS51257">
    <property type="entry name" value="PROKAR_LIPOPROTEIN"/>
    <property type="match status" value="1"/>
</dbReference>
<feature type="chain" id="PRO_5038459462" description="Lipoprotein" evidence="1">
    <location>
        <begin position="22"/>
        <end position="294"/>
    </location>
</feature>
<organism evidence="2 3">
    <name type="scientific">Dactylosporangium sucinum</name>
    <dbReference type="NCBI Taxonomy" id="1424081"/>
    <lineage>
        <taxon>Bacteria</taxon>
        <taxon>Bacillati</taxon>
        <taxon>Actinomycetota</taxon>
        <taxon>Actinomycetes</taxon>
        <taxon>Micromonosporales</taxon>
        <taxon>Micromonosporaceae</taxon>
        <taxon>Dactylosporangium</taxon>
    </lineage>
</organism>